<gene>
    <name evidence="2" type="ORF">C8Q71DRAFT_760195</name>
</gene>
<comment type="caution">
    <text evidence="2">The sequence shown here is derived from an EMBL/GenBank/DDBJ whole genome shotgun (WGS) entry which is preliminary data.</text>
</comment>
<evidence type="ECO:0000313" key="2">
    <source>
        <dbReference type="EMBL" id="KAH9836032.1"/>
    </source>
</evidence>
<accession>A0ABQ8KE72</accession>
<name>A0ABQ8KE72_9APHY</name>
<dbReference type="EMBL" id="JADCUA010000011">
    <property type="protein sequence ID" value="KAH9836032.1"/>
    <property type="molecule type" value="Genomic_DNA"/>
</dbReference>
<proteinExistence type="predicted"/>
<reference evidence="2 3" key="1">
    <citation type="journal article" date="2021" name="Environ. Microbiol.">
        <title>Gene family expansions and transcriptome signatures uncover fungal adaptations to wood decay.</title>
        <authorList>
            <person name="Hage H."/>
            <person name="Miyauchi S."/>
            <person name="Viragh M."/>
            <person name="Drula E."/>
            <person name="Min B."/>
            <person name="Chaduli D."/>
            <person name="Navarro D."/>
            <person name="Favel A."/>
            <person name="Norest M."/>
            <person name="Lesage-Meessen L."/>
            <person name="Balint B."/>
            <person name="Merenyi Z."/>
            <person name="de Eugenio L."/>
            <person name="Morin E."/>
            <person name="Martinez A.T."/>
            <person name="Baldrian P."/>
            <person name="Stursova M."/>
            <person name="Martinez M.J."/>
            <person name="Novotny C."/>
            <person name="Magnuson J.K."/>
            <person name="Spatafora J.W."/>
            <person name="Maurice S."/>
            <person name="Pangilinan J."/>
            <person name="Andreopoulos W."/>
            <person name="LaButti K."/>
            <person name="Hundley H."/>
            <person name="Na H."/>
            <person name="Kuo A."/>
            <person name="Barry K."/>
            <person name="Lipzen A."/>
            <person name="Henrissat B."/>
            <person name="Riley R."/>
            <person name="Ahrendt S."/>
            <person name="Nagy L.G."/>
            <person name="Grigoriev I.V."/>
            <person name="Martin F."/>
            <person name="Rosso M.N."/>
        </authorList>
    </citation>
    <scope>NUCLEOTIDE SEQUENCE [LARGE SCALE GENOMIC DNA]</scope>
    <source>
        <strain evidence="2 3">CIRM-BRFM 1785</strain>
    </source>
</reference>
<dbReference type="Proteomes" id="UP000814176">
    <property type="component" value="Unassembled WGS sequence"/>
</dbReference>
<dbReference type="GeneID" id="72004554"/>
<feature type="compositionally biased region" description="Acidic residues" evidence="1">
    <location>
        <begin position="478"/>
        <end position="489"/>
    </location>
</feature>
<evidence type="ECO:0000256" key="1">
    <source>
        <dbReference type="SAM" id="MobiDB-lite"/>
    </source>
</evidence>
<feature type="region of interest" description="Disordered" evidence="1">
    <location>
        <begin position="11"/>
        <end position="30"/>
    </location>
</feature>
<keyword evidence="3" id="KW-1185">Reference proteome</keyword>
<feature type="region of interest" description="Disordered" evidence="1">
    <location>
        <begin position="426"/>
        <end position="493"/>
    </location>
</feature>
<organism evidence="2 3">
    <name type="scientific">Rhodofomes roseus</name>
    <dbReference type="NCBI Taxonomy" id="34475"/>
    <lineage>
        <taxon>Eukaryota</taxon>
        <taxon>Fungi</taxon>
        <taxon>Dikarya</taxon>
        <taxon>Basidiomycota</taxon>
        <taxon>Agaricomycotina</taxon>
        <taxon>Agaricomycetes</taxon>
        <taxon>Polyporales</taxon>
        <taxon>Rhodofomes</taxon>
    </lineage>
</organism>
<evidence type="ECO:0000313" key="3">
    <source>
        <dbReference type="Proteomes" id="UP000814176"/>
    </source>
</evidence>
<dbReference type="RefSeq" id="XP_047778317.1">
    <property type="nucleotide sequence ID" value="XM_047923822.1"/>
</dbReference>
<protein>
    <submittedName>
        <fullName evidence="2">Uncharacterized protein</fullName>
    </submittedName>
</protein>
<feature type="region of interest" description="Disordered" evidence="1">
    <location>
        <begin position="231"/>
        <end position="283"/>
    </location>
</feature>
<sequence length="523" mass="58057">MCTSCSLCGRGAQTRSPSALSPPLPERRGCPHAVSRCTTVRPSYHTFSPDTPTMHRSVSAISARPATPLPPLHEDMAAEELPARCESRMSQRPQLRRTTATYKLPKLYAFDDDDEDDFDDDADPDFSSALLAQRSSFTPHYMGAGDDNDDDDFGELIRFRLDDADVDAPDWDPFPQHSLAPLLLPRASEQPPLDDVFSIDTPPAYHGLSYHSLALTKRVWNTRRAQLSKRRPTFNHTGPGSPDPFTAYDGIAVPPHEPDYPLPEDYAEPAAATPPPESRIAVSDPNVPIYPRLGDMCSIRDGRAASVDRAFCNFPLYTIRKVLYLHDMLRRAADSSCSESEQRRGALSVTPALVSGRVTCAPVDEESVGVLCDQFQRAMVLDVTFPVNAKGWAPMSFARWRILLEKATGRQVPFIEAVETEVLHTTNGSAEAEEPSDAIEERRSEQAPQRPKTPHFFLLDEDDEDDEPGPRRCTASDDSSDDDGWDEINLENSPGRRAISAPVFFLDRRAMPMSMSHHGIMAH</sequence>